<dbReference type="PROSITE" id="PS51257">
    <property type="entry name" value="PROKAR_LIPOPROTEIN"/>
    <property type="match status" value="1"/>
</dbReference>
<organism evidence="1 2">
    <name type="scientific">Tenacibaculum vairaonense</name>
    <dbReference type="NCBI Taxonomy" id="3137860"/>
    <lineage>
        <taxon>Bacteria</taxon>
        <taxon>Pseudomonadati</taxon>
        <taxon>Bacteroidota</taxon>
        <taxon>Flavobacteriia</taxon>
        <taxon>Flavobacteriales</taxon>
        <taxon>Flavobacteriaceae</taxon>
        <taxon>Tenacibaculum</taxon>
    </lineage>
</organism>
<proteinExistence type="predicted"/>
<sequence length="148" mass="16826">MMTRKIINIAMIVLLTISLGCSNDEEVIEEAVVAETTAKKIIIGKNDFIDIRFVHEDGSEILDGECIDPNKTYGIAIELRLKRFPNWKTEPIFYTVNGVLYNMSFTQNDTKVNPIRLEFDTNQAQLVEQGRLVDTITVLNQGDFELVE</sequence>
<evidence type="ECO:0008006" key="3">
    <source>
        <dbReference type="Google" id="ProtNLM"/>
    </source>
</evidence>
<reference evidence="1 2" key="1">
    <citation type="submission" date="2024-05" db="EMBL/GenBank/DDBJ databases">
        <authorList>
            <person name="Duchaud E."/>
        </authorList>
    </citation>
    <scope>NUCLEOTIDE SEQUENCE [LARGE SCALE GENOMIC DNA]</scope>
    <source>
        <strain evidence="1">Ena-SAMPLE-TAB-13-05-2024-13:56:06:370-140305</strain>
    </source>
</reference>
<keyword evidence="2" id="KW-1185">Reference proteome</keyword>
<name>A0ABP1F5Q3_9FLAO</name>
<dbReference type="RefSeq" id="WP_348736642.1">
    <property type="nucleotide sequence ID" value="NZ_CAXJRC010000002.1"/>
</dbReference>
<dbReference type="Proteomes" id="UP001497602">
    <property type="component" value="Unassembled WGS sequence"/>
</dbReference>
<comment type="caution">
    <text evidence="1">The sequence shown here is derived from an EMBL/GenBank/DDBJ whole genome shotgun (WGS) entry which is preliminary data.</text>
</comment>
<dbReference type="EMBL" id="CAXJRC010000002">
    <property type="protein sequence ID" value="CAL2104921.1"/>
    <property type="molecule type" value="Genomic_DNA"/>
</dbReference>
<evidence type="ECO:0000313" key="2">
    <source>
        <dbReference type="Proteomes" id="UP001497602"/>
    </source>
</evidence>
<protein>
    <recommendedName>
        <fullName evidence="3">Lipoprotein</fullName>
    </recommendedName>
</protein>
<evidence type="ECO:0000313" key="1">
    <source>
        <dbReference type="EMBL" id="CAL2104921.1"/>
    </source>
</evidence>
<gene>
    <name evidence="1" type="ORF">T190115A13A_110057</name>
</gene>
<accession>A0ABP1F5Q3</accession>